<protein>
    <recommendedName>
        <fullName evidence="2">EthD domain-containing protein</fullName>
    </recommendedName>
</protein>
<evidence type="ECO:0000256" key="1">
    <source>
        <dbReference type="ARBA" id="ARBA00005986"/>
    </source>
</evidence>
<organism evidence="3 4">
    <name type="scientific">Aspergillus sclerotioniger CBS 115572</name>
    <dbReference type="NCBI Taxonomy" id="1450535"/>
    <lineage>
        <taxon>Eukaryota</taxon>
        <taxon>Fungi</taxon>
        <taxon>Dikarya</taxon>
        <taxon>Ascomycota</taxon>
        <taxon>Pezizomycotina</taxon>
        <taxon>Eurotiomycetes</taxon>
        <taxon>Eurotiomycetidae</taxon>
        <taxon>Eurotiales</taxon>
        <taxon>Aspergillaceae</taxon>
        <taxon>Aspergillus</taxon>
        <taxon>Aspergillus subgen. Circumdati</taxon>
    </lineage>
</organism>
<dbReference type="OrthoDB" id="2519291at2759"/>
<dbReference type="GO" id="GO:0016491">
    <property type="term" value="F:oxidoreductase activity"/>
    <property type="evidence" value="ECO:0007669"/>
    <property type="project" value="InterPro"/>
</dbReference>
<reference evidence="3 4" key="1">
    <citation type="submission" date="2016-12" db="EMBL/GenBank/DDBJ databases">
        <title>The genomes of Aspergillus section Nigri reveals drivers in fungal speciation.</title>
        <authorList>
            <consortium name="DOE Joint Genome Institute"/>
            <person name="Vesth T.C."/>
            <person name="Nybo J."/>
            <person name="Theobald S."/>
            <person name="Brandl J."/>
            <person name="Frisvad J.C."/>
            <person name="Nielsen K.F."/>
            <person name="Lyhne E.K."/>
            <person name="Kogle M.E."/>
            <person name="Kuo A."/>
            <person name="Riley R."/>
            <person name="Clum A."/>
            <person name="Nolan M."/>
            <person name="Lipzen A."/>
            <person name="Salamov A."/>
            <person name="Henrissat B."/>
            <person name="Wiebenga A."/>
            <person name="De Vries R.P."/>
            <person name="Grigoriev I.V."/>
            <person name="Mortensen U.H."/>
            <person name="Andersen M.R."/>
            <person name="Baker S.E."/>
        </authorList>
    </citation>
    <scope>NUCLEOTIDE SEQUENCE [LARGE SCALE GENOMIC DNA]</scope>
    <source>
        <strain evidence="3 4">CBS 115572</strain>
    </source>
</reference>
<dbReference type="InterPro" id="IPR011008">
    <property type="entry name" value="Dimeric_a/b-barrel"/>
</dbReference>
<comment type="similarity">
    <text evidence="1">Belongs to the tpcK family.</text>
</comment>
<evidence type="ECO:0000313" key="3">
    <source>
        <dbReference type="EMBL" id="PWY88823.1"/>
    </source>
</evidence>
<dbReference type="InterPro" id="IPR009799">
    <property type="entry name" value="EthD_dom"/>
</dbReference>
<evidence type="ECO:0000313" key="4">
    <source>
        <dbReference type="Proteomes" id="UP000246702"/>
    </source>
</evidence>
<accession>A0A317WQW3</accession>
<feature type="domain" description="EthD" evidence="2">
    <location>
        <begin position="12"/>
        <end position="123"/>
    </location>
</feature>
<dbReference type="GeneID" id="37117182"/>
<dbReference type="Gene3D" id="3.30.70.100">
    <property type="match status" value="1"/>
</dbReference>
<dbReference type="AlphaFoldDB" id="A0A317WQW3"/>
<dbReference type="SUPFAM" id="SSF54909">
    <property type="entry name" value="Dimeric alpha+beta barrel"/>
    <property type="match status" value="1"/>
</dbReference>
<dbReference type="Proteomes" id="UP000246702">
    <property type="component" value="Unassembled WGS sequence"/>
</dbReference>
<sequence length="143" mass="16612">MPFQILLLAHRKPTLSPTTFHTYYESHIELLKRVTGSDFPLSHRRSYIARTTTTTNTPPSPTSVEEASHPATLLLGQQSNFPFDAIAELTFEDRAAFERFTAKIQEPENKRLIEEDEERWSDGGGWGLWFWGRWLLRNDNYGR</sequence>
<keyword evidence="4" id="KW-1185">Reference proteome</keyword>
<evidence type="ECO:0000259" key="2">
    <source>
        <dbReference type="Pfam" id="PF07110"/>
    </source>
</evidence>
<gene>
    <name evidence="3" type="ORF">BO94DRAFT_574830</name>
</gene>
<dbReference type="STRING" id="1450535.A0A317WQW3"/>
<dbReference type="Pfam" id="PF07110">
    <property type="entry name" value="EthD"/>
    <property type="match status" value="1"/>
</dbReference>
<name>A0A317WQW3_9EURO</name>
<proteinExistence type="inferred from homology"/>
<comment type="caution">
    <text evidence="3">The sequence shown here is derived from an EMBL/GenBank/DDBJ whole genome shotgun (WGS) entry which is preliminary data.</text>
</comment>
<dbReference type="EMBL" id="MSFK01000012">
    <property type="protein sequence ID" value="PWY88823.1"/>
    <property type="molecule type" value="Genomic_DNA"/>
</dbReference>
<dbReference type="RefSeq" id="XP_025468185.1">
    <property type="nucleotide sequence ID" value="XM_025615039.1"/>
</dbReference>